<dbReference type="SUPFAM" id="SSF56300">
    <property type="entry name" value="Metallo-dependent phosphatases"/>
    <property type="match status" value="1"/>
</dbReference>
<dbReference type="EMBL" id="JAGTXO010000002">
    <property type="protein sequence ID" value="KAG8469368.1"/>
    <property type="molecule type" value="Genomic_DNA"/>
</dbReference>
<proteinExistence type="predicted"/>
<feature type="region of interest" description="Disordered" evidence="1">
    <location>
        <begin position="352"/>
        <end position="371"/>
    </location>
</feature>
<feature type="compositionally biased region" description="Basic and acidic residues" evidence="1">
    <location>
        <begin position="362"/>
        <end position="371"/>
    </location>
</feature>
<dbReference type="OrthoDB" id="10265567at2759"/>
<comment type="caution">
    <text evidence="2">The sequence shown here is derived from an EMBL/GenBank/DDBJ whole genome shotgun (WGS) entry which is preliminary data.</text>
</comment>
<evidence type="ECO:0000256" key="1">
    <source>
        <dbReference type="SAM" id="MobiDB-lite"/>
    </source>
</evidence>
<gene>
    <name evidence="2" type="ORF">KFE25_005823</name>
</gene>
<evidence type="ECO:0008006" key="4">
    <source>
        <dbReference type="Google" id="ProtNLM"/>
    </source>
</evidence>
<dbReference type="Gene3D" id="3.60.21.10">
    <property type="match status" value="1"/>
</dbReference>
<evidence type="ECO:0000313" key="3">
    <source>
        <dbReference type="Proteomes" id="UP000751190"/>
    </source>
</evidence>
<dbReference type="OMA" id="FNGDFHW"/>
<name>A0A8J5XK40_DIALT</name>
<dbReference type="InterPro" id="IPR029052">
    <property type="entry name" value="Metallo-depent_PP-like"/>
</dbReference>
<accession>A0A8J5XK40</accession>
<organism evidence="2 3">
    <name type="scientific">Diacronema lutheri</name>
    <name type="common">Unicellular marine alga</name>
    <name type="synonym">Monochrysis lutheri</name>
    <dbReference type="NCBI Taxonomy" id="2081491"/>
    <lineage>
        <taxon>Eukaryota</taxon>
        <taxon>Haptista</taxon>
        <taxon>Haptophyta</taxon>
        <taxon>Pavlovophyceae</taxon>
        <taxon>Pavlovales</taxon>
        <taxon>Pavlovaceae</taxon>
        <taxon>Diacronema</taxon>
    </lineage>
</organism>
<evidence type="ECO:0000313" key="2">
    <source>
        <dbReference type="EMBL" id="KAG8469368.1"/>
    </source>
</evidence>
<protein>
    <recommendedName>
        <fullName evidence="4">Calcineurin-like phosphoesterase domain-containing protein</fullName>
    </recommendedName>
</protein>
<keyword evidence="3" id="KW-1185">Reference proteome</keyword>
<reference evidence="2" key="1">
    <citation type="submission" date="2021-05" db="EMBL/GenBank/DDBJ databases">
        <title>The genome of the haptophyte Pavlova lutheri (Diacronema luteri, Pavlovales) - a model for lipid biosynthesis in eukaryotic algae.</title>
        <authorList>
            <person name="Hulatt C.J."/>
            <person name="Posewitz M.C."/>
        </authorList>
    </citation>
    <scope>NUCLEOTIDE SEQUENCE</scope>
    <source>
        <strain evidence="2">NIVA-4/92</strain>
    </source>
</reference>
<sequence length="371" mass="39827">MRVRFGRRGLATAAALGTGRLCPPHYGYSATKLALCATDEADTLLIAGGVYGNVHALDAIERRHAAERAAMGAGSRVRVALNGDFHFFNATPDAWDAINRRIHGAAPDGWSASLGNVEFEAAQLGGPELAGGCGCAYPEFVGDEVVSRSNAIVQRLTRAAFAAPGWSREWLGTLPMYAACRVGGARVSIVHGDPRALAGWALSAELFSEPKVRAWLEQADADIFASTHTCVTHARLVDRGPARPLGAVFNNGAAGMPCFDGELWGVMTRVSTDWARAPPDSIFGVALRELGVRVDAIRVRYSAHAWQRTWEGWWPEGSAARQGYGARMTRGLRDWTVERAFATTGDALREVRPAAPPAGRGGEQERARHSL</sequence>
<dbReference type="Proteomes" id="UP000751190">
    <property type="component" value="Unassembled WGS sequence"/>
</dbReference>
<dbReference type="AlphaFoldDB" id="A0A8J5XK40"/>